<proteinExistence type="predicted"/>
<organism evidence="1">
    <name type="scientific">Homavirus sp</name>
    <dbReference type="NCBI Taxonomy" id="2487769"/>
    <lineage>
        <taxon>Viruses</taxon>
        <taxon>Varidnaviria</taxon>
        <taxon>Bamfordvirae</taxon>
        <taxon>Nucleocytoviricota</taxon>
        <taxon>Megaviricetes</taxon>
        <taxon>Imitervirales</taxon>
        <taxon>Mimiviridae</taxon>
        <taxon>Klosneuvirinae</taxon>
    </lineage>
</organism>
<protein>
    <submittedName>
        <fullName evidence="1">Uncharacterized protein</fullName>
    </submittedName>
</protein>
<accession>A0A3G5A525</accession>
<gene>
    <name evidence="1" type="ORF">Homavirus35_6</name>
</gene>
<feature type="non-terminal residue" evidence="1">
    <location>
        <position position="35"/>
    </location>
</feature>
<reference evidence="1" key="1">
    <citation type="submission" date="2018-10" db="EMBL/GenBank/DDBJ databases">
        <title>Hidden diversity of soil giant viruses.</title>
        <authorList>
            <person name="Schulz F."/>
            <person name="Alteio L."/>
            <person name="Goudeau D."/>
            <person name="Ryan E.M."/>
            <person name="Malmstrom R.R."/>
            <person name="Blanchard J."/>
            <person name="Woyke T."/>
        </authorList>
    </citation>
    <scope>NUCLEOTIDE SEQUENCE</scope>
    <source>
        <strain evidence="1">HOV1</strain>
    </source>
</reference>
<evidence type="ECO:0000313" key="1">
    <source>
        <dbReference type="EMBL" id="AYV82355.1"/>
    </source>
</evidence>
<name>A0A3G5A525_9VIRU</name>
<dbReference type="EMBL" id="MK072366">
    <property type="protein sequence ID" value="AYV82355.1"/>
    <property type="molecule type" value="Genomic_DNA"/>
</dbReference>
<sequence>MFAEKLVDALQFNEVKTFCFEMCSLDNRVIRKYDM</sequence>